<gene>
    <name evidence="5" type="ORF">TEA_013679</name>
</gene>
<dbReference type="AlphaFoldDB" id="A0A4S4DR35"/>
<keyword evidence="3" id="KW-0862">Zinc</keyword>
<dbReference type="InterPro" id="IPR004146">
    <property type="entry name" value="DC1"/>
</dbReference>
<dbReference type="PANTHER" id="PTHR32410">
    <property type="entry name" value="CYSTEINE/HISTIDINE-RICH C1 DOMAIN FAMILY PROTEIN"/>
    <property type="match status" value="1"/>
</dbReference>
<name>A0A4S4DR35_CAMSN</name>
<protein>
    <recommendedName>
        <fullName evidence="4">Phorbol-ester/DAG-type domain-containing protein</fullName>
    </recommendedName>
</protein>
<feature type="domain" description="Phorbol-ester/DAG-type" evidence="4">
    <location>
        <begin position="198"/>
        <end position="252"/>
    </location>
</feature>
<evidence type="ECO:0000313" key="6">
    <source>
        <dbReference type="Proteomes" id="UP000306102"/>
    </source>
</evidence>
<evidence type="ECO:0000256" key="1">
    <source>
        <dbReference type="ARBA" id="ARBA00022723"/>
    </source>
</evidence>
<keyword evidence="2" id="KW-0677">Repeat</keyword>
<dbReference type="SUPFAM" id="SSF57889">
    <property type="entry name" value="Cysteine-rich domain"/>
    <property type="match status" value="3"/>
</dbReference>
<evidence type="ECO:0000256" key="2">
    <source>
        <dbReference type="ARBA" id="ARBA00022737"/>
    </source>
</evidence>
<dbReference type="InterPro" id="IPR046349">
    <property type="entry name" value="C1-like_sf"/>
</dbReference>
<dbReference type="Proteomes" id="UP000306102">
    <property type="component" value="Unassembled WGS sequence"/>
</dbReference>
<reference evidence="5 6" key="1">
    <citation type="journal article" date="2018" name="Proc. Natl. Acad. Sci. U.S.A.">
        <title>Draft genome sequence of Camellia sinensis var. sinensis provides insights into the evolution of the tea genome and tea quality.</title>
        <authorList>
            <person name="Wei C."/>
            <person name="Yang H."/>
            <person name="Wang S."/>
            <person name="Zhao J."/>
            <person name="Liu C."/>
            <person name="Gao L."/>
            <person name="Xia E."/>
            <person name="Lu Y."/>
            <person name="Tai Y."/>
            <person name="She G."/>
            <person name="Sun J."/>
            <person name="Cao H."/>
            <person name="Tong W."/>
            <person name="Gao Q."/>
            <person name="Li Y."/>
            <person name="Deng W."/>
            <person name="Jiang X."/>
            <person name="Wang W."/>
            <person name="Chen Q."/>
            <person name="Zhang S."/>
            <person name="Li H."/>
            <person name="Wu J."/>
            <person name="Wang P."/>
            <person name="Li P."/>
            <person name="Shi C."/>
            <person name="Zheng F."/>
            <person name="Jian J."/>
            <person name="Huang B."/>
            <person name="Shan D."/>
            <person name="Shi M."/>
            <person name="Fang C."/>
            <person name="Yue Y."/>
            <person name="Li F."/>
            <person name="Li D."/>
            <person name="Wei S."/>
            <person name="Han B."/>
            <person name="Jiang C."/>
            <person name="Yin Y."/>
            <person name="Xia T."/>
            <person name="Zhang Z."/>
            <person name="Bennetzen J.L."/>
            <person name="Zhao S."/>
            <person name="Wan X."/>
        </authorList>
    </citation>
    <scope>NUCLEOTIDE SEQUENCE [LARGE SCALE GENOMIC DNA]</scope>
    <source>
        <strain evidence="6">cv. Shuchazao</strain>
        <tissue evidence="5">Leaf</tissue>
    </source>
</reference>
<evidence type="ECO:0000256" key="3">
    <source>
        <dbReference type="ARBA" id="ARBA00022833"/>
    </source>
</evidence>
<dbReference type="InterPro" id="IPR002219">
    <property type="entry name" value="PKC_DAG/PE"/>
</dbReference>
<comment type="caution">
    <text evidence="5">The sequence shown here is derived from an EMBL/GenBank/DDBJ whole genome shotgun (WGS) entry which is preliminary data.</text>
</comment>
<dbReference type="GO" id="GO:0046872">
    <property type="term" value="F:metal ion binding"/>
    <property type="evidence" value="ECO:0007669"/>
    <property type="project" value="UniProtKB-KW"/>
</dbReference>
<keyword evidence="6" id="KW-1185">Reference proteome</keyword>
<evidence type="ECO:0000313" key="5">
    <source>
        <dbReference type="EMBL" id="THG05234.1"/>
    </source>
</evidence>
<dbReference type="InterPro" id="IPR053192">
    <property type="entry name" value="Vacuole_Formation_Reg"/>
</dbReference>
<dbReference type="PROSITE" id="PS50081">
    <property type="entry name" value="ZF_DAG_PE_2"/>
    <property type="match status" value="1"/>
</dbReference>
<dbReference type="EMBL" id="SDRB02010658">
    <property type="protein sequence ID" value="THG05234.1"/>
    <property type="molecule type" value="Genomic_DNA"/>
</dbReference>
<keyword evidence="1" id="KW-0479">Metal-binding</keyword>
<sequence length="543" mass="61746">MEIQHFSHEHPLIFTEAHDKDNENGDNARKLNARGVWNSYRGVLPTLAVSMSATLSCTNHVQNYLDRPTTPNTLLPSLGFLQNIDWLADATPVNIFLWDSPTLAVDFTAMDSPTIAALANSTSMSGVVLNSPHVKGKLSCEHTLVGQQGSRLPTMSKKEAAEVKHGGYPKALPPTPMCINGGSCAVLPRTIRHRYDEEHPFVLHYFPVKDHMAEYYCEICCNELNPKQWFYHCDECDLSNHAGCMTSLYDRFANIKFGETIEVDDHSHLLTFVLKTKGDAQCNYCPGSINLYPPLAFECAECDFKVHFKCAETKVFFKRTEKVKKTKKFENKDREMELQHFSHEHPLIFTEEYGKDYVDDDNDNEVQCKGCSVCNFDNDIICAQKPQIIKHTSHKHPMTPLLRTMLFSCDACGLEHEDMSYLCHTCQFWIHESCASLPNTVKHFDHDHPLTLCYSFPREFDNFVFCCDICSEYLDKACWIYSCVGCRCYGHLNCAIAATAASQEEQFRDQEAEMELQDIEISPIPFPVTNESVNLIAYFLNLG</sequence>
<accession>A0A4S4DR35</accession>
<organism evidence="5 6">
    <name type="scientific">Camellia sinensis var. sinensis</name>
    <name type="common">China tea</name>
    <dbReference type="NCBI Taxonomy" id="542762"/>
    <lineage>
        <taxon>Eukaryota</taxon>
        <taxon>Viridiplantae</taxon>
        <taxon>Streptophyta</taxon>
        <taxon>Embryophyta</taxon>
        <taxon>Tracheophyta</taxon>
        <taxon>Spermatophyta</taxon>
        <taxon>Magnoliopsida</taxon>
        <taxon>eudicotyledons</taxon>
        <taxon>Gunneridae</taxon>
        <taxon>Pentapetalae</taxon>
        <taxon>asterids</taxon>
        <taxon>Ericales</taxon>
        <taxon>Theaceae</taxon>
        <taxon>Camellia</taxon>
    </lineage>
</organism>
<dbReference type="PANTHER" id="PTHR32410:SF216">
    <property type="entry name" value="PHORBOL-ESTER_DAG-TYPE DOMAIN-CONTAINING PROTEIN"/>
    <property type="match status" value="1"/>
</dbReference>
<proteinExistence type="predicted"/>
<evidence type="ECO:0000259" key="4">
    <source>
        <dbReference type="PROSITE" id="PS50081"/>
    </source>
</evidence>
<dbReference type="Pfam" id="PF03107">
    <property type="entry name" value="C1_2"/>
    <property type="match status" value="1"/>
</dbReference>